<evidence type="ECO:0000256" key="4">
    <source>
        <dbReference type="ARBA" id="ARBA00022670"/>
    </source>
</evidence>
<evidence type="ECO:0000259" key="13">
    <source>
        <dbReference type="Pfam" id="PF00082"/>
    </source>
</evidence>
<evidence type="ECO:0000313" key="14">
    <source>
        <dbReference type="EMBL" id="GIE64337.1"/>
    </source>
</evidence>
<keyword evidence="8 12" id="KW-1133">Transmembrane helix</keyword>
<evidence type="ECO:0000256" key="7">
    <source>
        <dbReference type="ARBA" id="ARBA00022825"/>
    </source>
</evidence>
<name>A0ABQ4B0Z4_9ACTN</name>
<dbReference type="SUPFAM" id="SSF52743">
    <property type="entry name" value="Subtilisin-like"/>
    <property type="match status" value="1"/>
</dbReference>
<comment type="similarity">
    <text evidence="2 10 11">Belongs to the peptidase S8 family.</text>
</comment>
<evidence type="ECO:0000256" key="11">
    <source>
        <dbReference type="RuleBase" id="RU003355"/>
    </source>
</evidence>
<keyword evidence="7 10" id="KW-0720">Serine protease</keyword>
<dbReference type="PANTHER" id="PTHR43806">
    <property type="entry name" value="PEPTIDASE S8"/>
    <property type="match status" value="1"/>
</dbReference>
<dbReference type="PROSITE" id="PS00137">
    <property type="entry name" value="SUBTILASE_HIS"/>
    <property type="match status" value="1"/>
</dbReference>
<dbReference type="NCBIfam" id="TIGR03921">
    <property type="entry name" value="T7SS_mycosin"/>
    <property type="match status" value="1"/>
</dbReference>
<dbReference type="InterPro" id="IPR015500">
    <property type="entry name" value="Peptidase_S8_subtilisin-rel"/>
</dbReference>
<evidence type="ECO:0000256" key="5">
    <source>
        <dbReference type="ARBA" id="ARBA00022692"/>
    </source>
</evidence>
<dbReference type="PRINTS" id="PR00723">
    <property type="entry name" value="SUBTILISIN"/>
</dbReference>
<evidence type="ECO:0000256" key="9">
    <source>
        <dbReference type="ARBA" id="ARBA00023136"/>
    </source>
</evidence>
<evidence type="ECO:0000256" key="1">
    <source>
        <dbReference type="ARBA" id="ARBA00004162"/>
    </source>
</evidence>
<dbReference type="PROSITE" id="PS00138">
    <property type="entry name" value="SUBTILASE_SER"/>
    <property type="match status" value="1"/>
</dbReference>
<comment type="caution">
    <text evidence="14">The sequence shown here is derived from an EMBL/GenBank/DDBJ whole genome shotgun (WGS) entry which is preliminary data.</text>
</comment>
<gene>
    <name evidence="14" type="ORF">Apa02nite_004450</name>
</gene>
<accession>A0ABQ4B0Z4</accession>
<dbReference type="Gene3D" id="3.40.50.200">
    <property type="entry name" value="Peptidase S8/S53 domain"/>
    <property type="match status" value="1"/>
</dbReference>
<protein>
    <recommendedName>
        <fullName evidence="13">Peptidase S8/S53 domain-containing protein</fullName>
    </recommendedName>
</protein>
<keyword evidence="6 10" id="KW-0378">Hydrolase</keyword>
<dbReference type="InterPro" id="IPR022398">
    <property type="entry name" value="Peptidase_S8_His-AS"/>
</dbReference>
<keyword evidence="9 12" id="KW-0472">Membrane</keyword>
<sequence length="383" mass="39189">MNRWRMAERGTAAVGAVLLGFLAGVVPAAPALAESIQERQWYLDYLHVREAHKISTGKGVVVAVIDSGVDARNPDLAGRVLEGKSYWPADPAGDGGKTDHGGHGTSVSGIIAANGRKYGALGIAPGAKILPVSVTVGKGSGGIYSGSVPPDSIRWATDHGAQVINMSYGGRITSPEERAAIQYALDHDVVLVAAAGNSALSTGVDSPAKIPGVLAVSGYDEKGTFWSGSVHGPEVALAAPSVNIITLGVMDRGASGYVLAPGGTSGAAPMVAGAAALIRSRYPELKAPDVINRLISTATDAGPKGRDDQYGFGRLDLVKALTAKVPAVTANPLGDPTPTAEPLAAEPESKADAWLRQVLTITAAALAGLLVVAGSLFLFLRRR</sequence>
<evidence type="ECO:0000313" key="15">
    <source>
        <dbReference type="Proteomes" id="UP000624709"/>
    </source>
</evidence>
<feature type="domain" description="Peptidase S8/S53" evidence="13">
    <location>
        <begin position="57"/>
        <end position="313"/>
    </location>
</feature>
<evidence type="ECO:0000256" key="6">
    <source>
        <dbReference type="ARBA" id="ARBA00022801"/>
    </source>
</evidence>
<dbReference type="Pfam" id="PF00082">
    <property type="entry name" value="Peptidase_S8"/>
    <property type="match status" value="1"/>
</dbReference>
<dbReference type="EMBL" id="BOMS01000009">
    <property type="protein sequence ID" value="GIE64337.1"/>
    <property type="molecule type" value="Genomic_DNA"/>
</dbReference>
<feature type="active site" description="Charge relay system" evidence="10">
    <location>
        <position position="103"/>
    </location>
</feature>
<dbReference type="PANTHER" id="PTHR43806:SF11">
    <property type="entry name" value="CEREVISIN-RELATED"/>
    <property type="match status" value="1"/>
</dbReference>
<dbReference type="InterPro" id="IPR000209">
    <property type="entry name" value="Peptidase_S8/S53_dom"/>
</dbReference>
<dbReference type="InterPro" id="IPR023827">
    <property type="entry name" value="Peptidase_S8_Asp-AS"/>
</dbReference>
<proteinExistence type="inferred from homology"/>
<evidence type="ECO:0000256" key="12">
    <source>
        <dbReference type="SAM" id="Phobius"/>
    </source>
</evidence>
<keyword evidence="4 10" id="KW-0645">Protease</keyword>
<keyword evidence="15" id="KW-1185">Reference proteome</keyword>
<dbReference type="PROSITE" id="PS51892">
    <property type="entry name" value="SUBTILASE"/>
    <property type="match status" value="1"/>
</dbReference>
<dbReference type="InterPro" id="IPR036852">
    <property type="entry name" value="Peptidase_S8/S53_dom_sf"/>
</dbReference>
<dbReference type="PROSITE" id="PS00136">
    <property type="entry name" value="SUBTILASE_ASP"/>
    <property type="match status" value="1"/>
</dbReference>
<reference evidence="14 15" key="1">
    <citation type="submission" date="2021-01" db="EMBL/GenBank/DDBJ databases">
        <title>Whole genome shotgun sequence of Actinoplanes palleronii NBRC 14916.</title>
        <authorList>
            <person name="Komaki H."/>
            <person name="Tamura T."/>
        </authorList>
    </citation>
    <scope>NUCLEOTIDE SEQUENCE [LARGE SCALE GENOMIC DNA]</scope>
    <source>
        <strain evidence="14 15">NBRC 14916</strain>
    </source>
</reference>
<evidence type="ECO:0000256" key="3">
    <source>
        <dbReference type="ARBA" id="ARBA00022475"/>
    </source>
</evidence>
<feature type="transmembrane region" description="Helical" evidence="12">
    <location>
        <begin position="358"/>
        <end position="380"/>
    </location>
</feature>
<dbReference type="InterPro" id="IPR023834">
    <property type="entry name" value="T7SS_pept_S8A_mycosin"/>
</dbReference>
<organism evidence="14 15">
    <name type="scientific">Actinoplanes palleronii</name>
    <dbReference type="NCBI Taxonomy" id="113570"/>
    <lineage>
        <taxon>Bacteria</taxon>
        <taxon>Bacillati</taxon>
        <taxon>Actinomycetota</taxon>
        <taxon>Actinomycetes</taxon>
        <taxon>Micromonosporales</taxon>
        <taxon>Micromonosporaceae</taxon>
        <taxon>Actinoplanes</taxon>
    </lineage>
</organism>
<dbReference type="InterPro" id="IPR050131">
    <property type="entry name" value="Peptidase_S8_subtilisin-like"/>
</dbReference>
<evidence type="ECO:0000256" key="10">
    <source>
        <dbReference type="PROSITE-ProRule" id="PRU01240"/>
    </source>
</evidence>
<feature type="active site" description="Charge relay system" evidence="10">
    <location>
        <position position="265"/>
    </location>
</feature>
<evidence type="ECO:0000256" key="8">
    <source>
        <dbReference type="ARBA" id="ARBA00022989"/>
    </source>
</evidence>
<evidence type="ECO:0000256" key="2">
    <source>
        <dbReference type="ARBA" id="ARBA00011073"/>
    </source>
</evidence>
<keyword evidence="3" id="KW-1003">Cell membrane</keyword>
<comment type="subcellular location">
    <subcellularLocation>
        <location evidence="1">Cell membrane</location>
        <topology evidence="1">Single-pass membrane protein</topology>
    </subcellularLocation>
</comment>
<dbReference type="Proteomes" id="UP000624709">
    <property type="component" value="Unassembled WGS sequence"/>
</dbReference>
<dbReference type="InterPro" id="IPR023828">
    <property type="entry name" value="Peptidase_S8_Ser-AS"/>
</dbReference>
<keyword evidence="5 12" id="KW-0812">Transmembrane</keyword>
<feature type="active site" description="Charge relay system" evidence="10">
    <location>
        <position position="66"/>
    </location>
</feature>